<dbReference type="SUPFAM" id="SSF143744">
    <property type="entry name" value="GlcG-like"/>
    <property type="match status" value="1"/>
</dbReference>
<dbReference type="Gene3D" id="3.30.450.150">
    <property type="entry name" value="Haem-degrading domain"/>
    <property type="match status" value="1"/>
</dbReference>
<sequence>MVNIKEVEAQEKKYQFNDFSNETALQLGAKLVQLASSRSNSVTIDITRARQQLFHAAMPGTAIDNDQWLKRKINTVYEFGTSSLRCQLDMEDRDQSLEDATLLDKHLFAAAGGAFPVNVKKTGFVGTIAVSGLASEEDHQLIIDCLEEFL</sequence>
<dbReference type="Proteomes" id="UP000031620">
    <property type="component" value="Chromosome"/>
</dbReference>
<dbReference type="InterPro" id="IPR005624">
    <property type="entry name" value="PduO/GlcC-like"/>
</dbReference>
<protein>
    <submittedName>
        <fullName evidence="1">Uncharacterized protein</fullName>
    </submittedName>
</protein>
<dbReference type="PANTHER" id="PTHR28255">
    <property type="match status" value="1"/>
</dbReference>
<dbReference type="InterPro" id="IPR010371">
    <property type="entry name" value="YBR137W-like"/>
</dbReference>
<proteinExistence type="predicted"/>
<dbReference type="RefSeq" id="WP_041092875.1">
    <property type="nucleotide sequence ID" value="NZ_AP014680.1"/>
</dbReference>
<dbReference type="STRING" id="1291742.LOOC260_105860"/>
<dbReference type="HOGENOM" id="CLU_101036_2_1_9"/>
<dbReference type="PANTHER" id="PTHR28255:SF1">
    <property type="entry name" value="UPF0303 PROTEIN YBR137W"/>
    <property type="match status" value="1"/>
</dbReference>
<dbReference type="NCBIfam" id="NF002696">
    <property type="entry name" value="PRK02487.1-5"/>
    <property type="match status" value="1"/>
</dbReference>
<dbReference type="KEGG" id="lho:LOOC260_105860"/>
<dbReference type="EMBL" id="AP014680">
    <property type="protein sequence ID" value="BAP85143.1"/>
    <property type="molecule type" value="Genomic_DNA"/>
</dbReference>
<evidence type="ECO:0000313" key="1">
    <source>
        <dbReference type="EMBL" id="BAP85143.1"/>
    </source>
</evidence>
<organism evidence="1 2">
    <name type="scientific">Paucilactobacillus hokkaidonensis JCM 18461</name>
    <dbReference type="NCBI Taxonomy" id="1291742"/>
    <lineage>
        <taxon>Bacteria</taxon>
        <taxon>Bacillati</taxon>
        <taxon>Bacillota</taxon>
        <taxon>Bacilli</taxon>
        <taxon>Lactobacillales</taxon>
        <taxon>Lactobacillaceae</taxon>
        <taxon>Paucilactobacillus</taxon>
    </lineage>
</organism>
<dbReference type="AlphaFoldDB" id="A0A0A1GWE8"/>
<reference evidence="1 2" key="1">
    <citation type="submission" date="2014-11" db="EMBL/GenBank/DDBJ databases">
        <title>Complete genome sequence and analysis of Lactobacillus hokkaidonensis LOOC260T.</title>
        <authorList>
            <person name="Tanizawa Y."/>
            <person name="Tohno M."/>
            <person name="Kaminuma E."/>
            <person name="Nakamura Y."/>
            <person name="Arita M."/>
        </authorList>
    </citation>
    <scope>NUCLEOTIDE SEQUENCE [LARGE SCALE GENOMIC DNA]</scope>
    <source>
        <strain evidence="1 2">LOOC260</strain>
    </source>
</reference>
<dbReference type="PIRSF" id="PIRSF008757">
    <property type="entry name" value="UCP008757"/>
    <property type="match status" value="1"/>
</dbReference>
<dbReference type="InterPro" id="IPR038084">
    <property type="entry name" value="PduO/GlcC-like_sf"/>
</dbReference>
<evidence type="ECO:0000313" key="2">
    <source>
        <dbReference type="Proteomes" id="UP000031620"/>
    </source>
</evidence>
<name>A0A0A1GWE8_9LACO</name>
<accession>A0A0A1GWE8</accession>
<gene>
    <name evidence="1" type="ORF">LOOC260_105860</name>
</gene>
<dbReference type="Pfam" id="PF03928">
    <property type="entry name" value="HbpS-like"/>
    <property type="match status" value="1"/>
</dbReference>